<keyword evidence="3" id="KW-0663">Pyridoxal phosphate</keyword>
<accession>A0A9J6BFY2</accession>
<evidence type="ECO:0000313" key="12">
    <source>
        <dbReference type="Proteomes" id="UP001107558"/>
    </source>
</evidence>
<dbReference type="GO" id="GO:0005737">
    <property type="term" value="C:cytoplasm"/>
    <property type="evidence" value="ECO:0007669"/>
    <property type="project" value="TreeGrafter"/>
</dbReference>
<evidence type="ECO:0000256" key="9">
    <source>
        <dbReference type="ARBA" id="ARBA00049127"/>
    </source>
</evidence>
<dbReference type="InterPro" id="IPR000183">
    <property type="entry name" value="Orn/DAP/Arg_de-COase"/>
</dbReference>
<evidence type="ECO:0000256" key="6">
    <source>
        <dbReference type="ARBA" id="ARBA00034115"/>
    </source>
</evidence>
<dbReference type="SUPFAM" id="SSF51419">
    <property type="entry name" value="PLP-binding barrel"/>
    <property type="match status" value="1"/>
</dbReference>
<dbReference type="PRINTS" id="PR01182">
    <property type="entry name" value="ORNDCRBXLASE"/>
</dbReference>
<dbReference type="GO" id="GO:0033387">
    <property type="term" value="P:putrescine biosynthetic process from arginine, via ornithine"/>
    <property type="evidence" value="ECO:0007669"/>
    <property type="project" value="TreeGrafter"/>
</dbReference>
<dbReference type="PANTHER" id="PTHR11482">
    <property type="entry name" value="ARGININE/DIAMINOPIMELATE/ORNITHINE DECARBOXYLASE"/>
    <property type="match status" value="1"/>
</dbReference>
<dbReference type="AlphaFoldDB" id="A0A9J6BFY2"/>
<dbReference type="InterPro" id="IPR029066">
    <property type="entry name" value="PLP-binding_barrel"/>
</dbReference>
<proteinExistence type="inferred from homology"/>
<comment type="pathway">
    <text evidence="6">Amine and polyamine biosynthesis; putrescine biosynthesis via L-ornithine pathway; putrescine from L-ornithine: step 1/1.</text>
</comment>
<reference evidence="11" key="1">
    <citation type="submission" date="2021-03" db="EMBL/GenBank/DDBJ databases">
        <title>Chromosome level genome of the anhydrobiotic midge Polypedilum vanderplanki.</title>
        <authorList>
            <person name="Yoshida Y."/>
            <person name="Kikawada T."/>
            <person name="Gusev O."/>
        </authorList>
    </citation>
    <scope>NUCLEOTIDE SEQUENCE</scope>
    <source>
        <strain evidence="11">NIAS01</strain>
        <tissue evidence="11">Whole body or cell culture</tissue>
    </source>
</reference>
<dbReference type="EC" id="4.1.1.17" evidence="7"/>
<keyword evidence="4" id="KW-0620">Polyamine biosynthesis</keyword>
<dbReference type="Gene3D" id="2.40.37.10">
    <property type="entry name" value="Lyase, Ornithine Decarboxylase, Chain A, domain 1"/>
    <property type="match status" value="1"/>
</dbReference>
<sequence length="114" mass="13281">MSKIFNYFSHFHLEKSIERSLKVENDSHYICNLSDLIRKYEDWKTYLPRVKPYYAVKCNDNINVLKLLAFIGCSFDCASAGEIEKILSLNVGPERIIFANTTKFAKAYRICRTS</sequence>
<keyword evidence="5" id="KW-0456">Lyase</keyword>
<dbReference type="Gene3D" id="3.20.20.10">
    <property type="entry name" value="Alanine racemase"/>
    <property type="match status" value="1"/>
</dbReference>
<comment type="caution">
    <text evidence="11">The sequence shown here is derived from an EMBL/GenBank/DDBJ whole genome shotgun (WGS) entry which is preliminary data.</text>
</comment>
<evidence type="ECO:0000313" key="11">
    <source>
        <dbReference type="EMBL" id="KAG5668395.1"/>
    </source>
</evidence>
<evidence type="ECO:0000256" key="8">
    <source>
        <dbReference type="ARBA" id="ARBA00046672"/>
    </source>
</evidence>
<dbReference type="GO" id="GO:0004586">
    <property type="term" value="F:ornithine decarboxylase activity"/>
    <property type="evidence" value="ECO:0007669"/>
    <property type="project" value="UniProtKB-EC"/>
</dbReference>
<comment type="subunit">
    <text evidence="8">Homodimer. Only the dimer is catalytically active, as the active sites are constructed of residues from both monomers.</text>
</comment>
<evidence type="ECO:0000256" key="3">
    <source>
        <dbReference type="ARBA" id="ARBA00022898"/>
    </source>
</evidence>
<comment type="similarity">
    <text evidence="2">Belongs to the Orn/Lys/Arg decarboxylase class-II family.</text>
</comment>
<feature type="domain" description="Orn/DAP/Arg decarboxylase 2 N-terminal" evidence="10">
    <location>
        <begin position="34"/>
        <end position="106"/>
    </location>
</feature>
<evidence type="ECO:0000256" key="5">
    <source>
        <dbReference type="ARBA" id="ARBA00023239"/>
    </source>
</evidence>
<dbReference type="EMBL" id="JADBJN010000004">
    <property type="protein sequence ID" value="KAG5668395.1"/>
    <property type="molecule type" value="Genomic_DNA"/>
</dbReference>
<dbReference type="InterPro" id="IPR009006">
    <property type="entry name" value="Ala_racemase/Decarboxylase_C"/>
</dbReference>
<dbReference type="PRINTS" id="PR01179">
    <property type="entry name" value="ODADCRBXLASE"/>
</dbReference>
<organism evidence="11 12">
    <name type="scientific">Polypedilum vanderplanki</name>
    <name type="common">Sleeping chironomid midge</name>
    <dbReference type="NCBI Taxonomy" id="319348"/>
    <lineage>
        <taxon>Eukaryota</taxon>
        <taxon>Metazoa</taxon>
        <taxon>Ecdysozoa</taxon>
        <taxon>Arthropoda</taxon>
        <taxon>Hexapoda</taxon>
        <taxon>Insecta</taxon>
        <taxon>Pterygota</taxon>
        <taxon>Neoptera</taxon>
        <taxon>Endopterygota</taxon>
        <taxon>Diptera</taxon>
        <taxon>Nematocera</taxon>
        <taxon>Chironomoidea</taxon>
        <taxon>Chironomidae</taxon>
        <taxon>Chironominae</taxon>
        <taxon>Polypedilum</taxon>
        <taxon>Polypedilum</taxon>
    </lineage>
</organism>
<evidence type="ECO:0000256" key="2">
    <source>
        <dbReference type="ARBA" id="ARBA00008872"/>
    </source>
</evidence>
<dbReference type="Proteomes" id="UP001107558">
    <property type="component" value="Chromosome 4"/>
</dbReference>
<dbReference type="InterPro" id="IPR022653">
    <property type="entry name" value="De-COase2_pyr-phos_BS"/>
</dbReference>
<dbReference type="Pfam" id="PF02784">
    <property type="entry name" value="Orn_Arg_deC_N"/>
    <property type="match status" value="1"/>
</dbReference>
<comment type="cofactor">
    <cofactor evidence="1">
        <name>pyridoxal 5'-phosphate</name>
        <dbReference type="ChEBI" id="CHEBI:597326"/>
    </cofactor>
</comment>
<protein>
    <recommendedName>
        <fullName evidence="7">ornithine decarboxylase</fullName>
        <ecNumber evidence="7">4.1.1.17</ecNumber>
    </recommendedName>
</protein>
<evidence type="ECO:0000259" key="10">
    <source>
        <dbReference type="Pfam" id="PF02784"/>
    </source>
</evidence>
<evidence type="ECO:0000256" key="7">
    <source>
        <dbReference type="ARBA" id="ARBA00034138"/>
    </source>
</evidence>
<dbReference type="InterPro" id="IPR002433">
    <property type="entry name" value="Orn_de-COase"/>
</dbReference>
<comment type="catalytic activity">
    <reaction evidence="9">
        <text>L-ornithine + H(+) = putrescine + CO2</text>
        <dbReference type="Rhea" id="RHEA:22964"/>
        <dbReference type="ChEBI" id="CHEBI:15378"/>
        <dbReference type="ChEBI" id="CHEBI:16526"/>
        <dbReference type="ChEBI" id="CHEBI:46911"/>
        <dbReference type="ChEBI" id="CHEBI:326268"/>
        <dbReference type="EC" id="4.1.1.17"/>
    </reaction>
</comment>
<dbReference type="PROSITE" id="PS00878">
    <property type="entry name" value="ODR_DC_2_1"/>
    <property type="match status" value="1"/>
</dbReference>
<gene>
    <name evidence="11" type="ORF">PVAND_016335</name>
</gene>
<name>A0A9J6BFY2_POLVA</name>
<dbReference type="OrthoDB" id="5034579at2759"/>
<dbReference type="PANTHER" id="PTHR11482:SF6">
    <property type="entry name" value="ORNITHINE DECARBOXYLASE 1-RELATED"/>
    <property type="match status" value="1"/>
</dbReference>
<keyword evidence="12" id="KW-1185">Reference proteome</keyword>
<evidence type="ECO:0000256" key="4">
    <source>
        <dbReference type="ARBA" id="ARBA00023115"/>
    </source>
</evidence>
<dbReference type="InterPro" id="IPR022644">
    <property type="entry name" value="De-COase2_N"/>
</dbReference>
<evidence type="ECO:0000256" key="1">
    <source>
        <dbReference type="ARBA" id="ARBA00001933"/>
    </source>
</evidence>